<organism evidence="1 2">
    <name type="scientific">Campylobacter concisus</name>
    <dbReference type="NCBI Taxonomy" id="199"/>
    <lineage>
        <taxon>Bacteria</taxon>
        <taxon>Pseudomonadati</taxon>
        <taxon>Campylobacterota</taxon>
        <taxon>Epsilonproteobacteria</taxon>
        <taxon>Campylobacterales</taxon>
        <taxon>Campylobacteraceae</taxon>
        <taxon>Campylobacter</taxon>
    </lineage>
</organism>
<proteinExistence type="predicted"/>
<protein>
    <submittedName>
        <fullName evidence="1">Uncharacterized protein</fullName>
    </submittedName>
</protein>
<dbReference type="AlphaFoldDB" id="A0A1Y5MFJ5"/>
<dbReference type="RefSeq" id="WP_087583365.1">
    <property type="nucleotide sequence ID" value="NZ_NDYN01000006.1"/>
</dbReference>
<gene>
    <name evidence="1" type="ORF">B9N65_07090</name>
</gene>
<sequence length="144" mass="17236">MSGKIKLRFLSAFRDFFVYHHKSLEFRAKIFTAIISAKFDPDEDDFDVLNDIVSEIYENDQTRKDFLIQTVREYVARVKRNDRITLDTLLLSIDKDMKDHKRYAKKIDFSHLRRLMSGCEEEILVQQRVYEFLINEVKLYSQSA</sequence>
<comment type="caution">
    <text evidence="1">The sequence shown here is derived from an EMBL/GenBank/DDBJ whole genome shotgun (WGS) entry which is preliminary data.</text>
</comment>
<evidence type="ECO:0000313" key="1">
    <source>
        <dbReference type="EMBL" id="OUT07376.1"/>
    </source>
</evidence>
<accession>A0A1Y5MFJ5</accession>
<reference evidence="1 2" key="1">
    <citation type="submission" date="2017-04" db="EMBL/GenBank/DDBJ databases">
        <title>Complete genome of Campylobacter concisus ATCC 33237T and draft genomes for an additional eight well characterized C. concisus strains.</title>
        <authorList>
            <person name="Cornelius A.J."/>
            <person name="Miller W.G."/>
            <person name="Lastovica A.J."/>
            <person name="On S.L."/>
            <person name="French N.P."/>
            <person name="Vandenberg O."/>
            <person name="Biggs P.J."/>
        </authorList>
    </citation>
    <scope>NUCLEOTIDE SEQUENCE [LARGE SCALE GENOMIC DNA]</scope>
    <source>
        <strain evidence="1 2">CCUG 19995</strain>
    </source>
</reference>
<name>A0A1Y5MFJ5_9BACT</name>
<evidence type="ECO:0000313" key="2">
    <source>
        <dbReference type="Proteomes" id="UP000196317"/>
    </source>
</evidence>
<dbReference type="Proteomes" id="UP000196317">
    <property type="component" value="Unassembled WGS sequence"/>
</dbReference>
<dbReference type="EMBL" id="NDYN01000006">
    <property type="protein sequence ID" value="OUT07376.1"/>
    <property type="molecule type" value="Genomic_DNA"/>
</dbReference>